<protein>
    <submittedName>
        <fullName evidence="1">Uncharacterized protein</fullName>
    </submittedName>
</protein>
<organism evidence="1 2">
    <name type="scientific">Populus alba</name>
    <name type="common">White poplar</name>
    <dbReference type="NCBI Taxonomy" id="43335"/>
    <lineage>
        <taxon>Eukaryota</taxon>
        <taxon>Viridiplantae</taxon>
        <taxon>Streptophyta</taxon>
        <taxon>Embryophyta</taxon>
        <taxon>Tracheophyta</taxon>
        <taxon>Spermatophyta</taxon>
        <taxon>Magnoliopsida</taxon>
        <taxon>eudicotyledons</taxon>
        <taxon>Gunneridae</taxon>
        <taxon>Pentapetalae</taxon>
        <taxon>rosids</taxon>
        <taxon>fabids</taxon>
        <taxon>Malpighiales</taxon>
        <taxon>Salicaceae</taxon>
        <taxon>Saliceae</taxon>
        <taxon>Populus</taxon>
    </lineage>
</organism>
<proteinExistence type="predicted"/>
<evidence type="ECO:0000313" key="2">
    <source>
        <dbReference type="Proteomes" id="UP000309997"/>
    </source>
</evidence>
<dbReference type="Proteomes" id="UP000309997">
    <property type="component" value="Unassembled WGS sequence"/>
</dbReference>
<sequence>MSNNRRGFYVRMKLLHRHAGLQQQEKKKNLCFKYYKWLLWVSLLLYFLSSCFFTHKPVPLSKTHVSESKTVVSRALFESSNSTFIQQSKNINRGLLKDLKVYIYELPSKYNTDWLANERCSNHLFASEVAIHKALANSLDVRTFDPYEADFFFVPVYVSCNFSTVNGFPAIGHARSLLSSAVQLISSNYPFWNRSQGSDHVFVASHDYGACFHAMEERAMEDGIPEFLKRSIILQTFGVKFNHPCQDVENVVIPPYISPESVRTTLEKYPLTGRRDIWAFFRGKMEVHPKNISGRYYSKKVRTVIWRKYSGDRRFYLQRHRFAGYQSEIVRSVFCLCPLGWAPWSPRLVESVALGCVPVIIADGIRLPFPTSVRWSEISLTVAEKDVANLGTLLDQVAATNLSAIQKNLWGPDVRRALLFNDPVQEGDATWQVLYALAQKLDRSYRTGKGGDNEVLKDSGDEACQSSNGNCGAAVEGVRWSRFTDMLYRTNRATPDTVSPISLMLKQMREATAAAAASSRSGALRGRAIKWRTSITKLLGEHLTHFRDDFVTSELVFLGSRRVVLLLEWLWCFKACEEDLLMSVDHGLALVSFETSLLHSMMVP</sequence>
<reference evidence="1 2" key="1">
    <citation type="journal article" date="2024" name="Plant Biotechnol. J.">
        <title>Genome and CRISPR/Cas9 system of a widespread forest tree (Populus alba) in the world.</title>
        <authorList>
            <person name="Liu Y.J."/>
            <person name="Jiang P.F."/>
            <person name="Han X.M."/>
            <person name="Li X.Y."/>
            <person name="Wang H.M."/>
            <person name="Wang Y.J."/>
            <person name="Wang X.X."/>
            <person name="Zeng Q.Y."/>
        </authorList>
    </citation>
    <scope>NUCLEOTIDE SEQUENCE [LARGE SCALE GENOMIC DNA]</scope>
    <source>
        <strain evidence="2">cv. PAL-ZL1</strain>
    </source>
</reference>
<accession>A0ACC4BNP5</accession>
<name>A0ACC4BNP5_POPAL</name>
<gene>
    <name evidence="1" type="ORF">D5086_017498</name>
</gene>
<evidence type="ECO:0000313" key="1">
    <source>
        <dbReference type="EMBL" id="KAL3579663.1"/>
    </source>
</evidence>
<dbReference type="EMBL" id="RCHU02000009">
    <property type="protein sequence ID" value="KAL3579663.1"/>
    <property type="molecule type" value="Genomic_DNA"/>
</dbReference>
<keyword evidence="2" id="KW-1185">Reference proteome</keyword>
<comment type="caution">
    <text evidence="1">The sequence shown here is derived from an EMBL/GenBank/DDBJ whole genome shotgun (WGS) entry which is preliminary data.</text>
</comment>